<comment type="PTM">
    <text evidence="1">The conversion to 3-oxoalanine (also known as C-formylglycine, FGly), of a serine or cysteine residue in prokaryotes and of a cysteine residue in eukaryotes, is critical for catalytic activity.</text>
</comment>
<dbReference type="CDD" id="cd16148">
    <property type="entry name" value="sulfatase_like"/>
    <property type="match status" value="1"/>
</dbReference>
<dbReference type="AlphaFoldDB" id="M0C9W1"/>
<sequence length="497" mass="54636">MSLEDKKTVFRQFLGASMSSPNVLLVILDSVRAKNTSLHDARHETTPFLSSLAADAATQYTQARAPSQWSLPSHTSMFTGYHVPEHGVTAADAGIRSGETIFDELNEAGYETGLFSENPYLTSLETGLDSGFDTVAGASREPLFEGANPDEFKGDVGGFLQAALGSGRPARSLANGMVAKLAWDYPDLLPDRLERRLGSGTVPGSTFTDLFLDWVEGTDEPWAGCINFMDAHHPYLPNAEFDKWNDGAITAIQQSIDSMPLGFYDGSDEWWKCELLEYLYDGTIRQLDREVQRLVKALRERGDFENTLLIVTSDHGEGFGERSRLRNVRIAGHNVGETEENLHVPLVVSHPEQDEGGVVDAPATLTAIPRAVRRAVEGERDLGAFTEPPVVARTQGMLAPQQGQLSQAGIDIDPLVGESDVLYESGDDFVYKQARWNDRTLSVRSIDAATNFTDRGVGVERIQSVFDGFEDAGIRIEADQDTITEATERRLENLGYR</sequence>
<dbReference type="InterPro" id="IPR052701">
    <property type="entry name" value="GAG_Ulvan_Degrading_Sulfatases"/>
</dbReference>
<dbReference type="STRING" id="1227488.C477_09079"/>
<keyword evidence="4" id="KW-1185">Reference proteome</keyword>
<dbReference type="InterPro" id="IPR000917">
    <property type="entry name" value="Sulfatase_N"/>
</dbReference>
<dbReference type="eggNOG" id="arCOG02789">
    <property type="taxonomic scope" value="Archaea"/>
</dbReference>
<dbReference type="EMBL" id="AOIS01000031">
    <property type="protein sequence ID" value="ELZ19142.1"/>
    <property type="molecule type" value="Genomic_DNA"/>
</dbReference>
<dbReference type="Gene3D" id="3.40.720.10">
    <property type="entry name" value="Alkaline Phosphatase, subunit A"/>
    <property type="match status" value="1"/>
</dbReference>
<name>M0C9W1_9EURY</name>
<organism evidence="3 4">
    <name type="scientific">Haloterrigena salina JCM 13891</name>
    <dbReference type="NCBI Taxonomy" id="1227488"/>
    <lineage>
        <taxon>Archaea</taxon>
        <taxon>Methanobacteriati</taxon>
        <taxon>Methanobacteriota</taxon>
        <taxon>Stenosarchaea group</taxon>
        <taxon>Halobacteria</taxon>
        <taxon>Halobacteriales</taxon>
        <taxon>Natrialbaceae</taxon>
        <taxon>Haloterrigena</taxon>
    </lineage>
</organism>
<dbReference type="OrthoDB" id="3164at2157"/>
<accession>M0C9W1</accession>
<dbReference type="SUPFAM" id="SSF53649">
    <property type="entry name" value="Alkaline phosphatase-like"/>
    <property type="match status" value="1"/>
</dbReference>
<reference evidence="3 4" key="1">
    <citation type="journal article" date="2014" name="PLoS Genet.">
        <title>Phylogenetically driven sequencing of extremely halophilic archaea reveals strategies for static and dynamic osmo-response.</title>
        <authorList>
            <person name="Becker E.A."/>
            <person name="Seitzer P.M."/>
            <person name="Tritt A."/>
            <person name="Larsen D."/>
            <person name="Krusor M."/>
            <person name="Yao A.I."/>
            <person name="Wu D."/>
            <person name="Madern D."/>
            <person name="Eisen J.A."/>
            <person name="Darling A.E."/>
            <person name="Facciotti M.T."/>
        </authorList>
    </citation>
    <scope>NUCLEOTIDE SEQUENCE [LARGE SCALE GENOMIC DNA]</scope>
    <source>
        <strain evidence="3 4">JCM 13891</strain>
    </source>
</reference>
<dbReference type="PATRIC" id="fig|1227488.3.peg.1791"/>
<dbReference type="Proteomes" id="UP000011657">
    <property type="component" value="Unassembled WGS sequence"/>
</dbReference>
<evidence type="ECO:0000259" key="2">
    <source>
        <dbReference type="Pfam" id="PF00884"/>
    </source>
</evidence>
<evidence type="ECO:0000313" key="3">
    <source>
        <dbReference type="EMBL" id="ELZ19142.1"/>
    </source>
</evidence>
<proteinExistence type="predicted"/>
<feature type="modified residue" description="3-oxoalanine (Ser)" evidence="1">
    <location>
        <position position="70"/>
    </location>
</feature>
<evidence type="ECO:0000256" key="1">
    <source>
        <dbReference type="PIRSR" id="PIRSR600917-52"/>
    </source>
</evidence>
<dbReference type="Pfam" id="PF00884">
    <property type="entry name" value="Sulfatase"/>
    <property type="match status" value="1"/>
</dbReference>
<dbReference type="PANTHER" id="PTHR43751">
    <property type="entry name" value="SULFATASE"/>
    <property type="match status" value="1"/>
</dbReference>
<dbReference type="PANTHER" id="PTHR43751:SF3">
    <property type="entry name" value="SULFATASE N-TERMINAL DOMAIN-CONTAINING PROTEIN"/>
    <property type="match status" value="1"/>
</dbReference>
<dbReference type="InterPro" id="IPR017850">
    <property type="entry name" value="Alkaline_phosphatase_core_sf"/>
</dbReference>
<feature type="domain" description="Sulfatase N-terminal" evidence="2">
    <location>
        <begin position="21"/>
        <end position="362"/>
    </location>
</feature>
<comment type="caution">
    <text evidence="3">The sequence shown here is derived from an EMBL/GenBank/DDBJ whole genome shotgun (WGS) entry which is preliminary data.</text>
</comment>
<protein>
    <submittedName>
        <fullName evidence="3">Sulfatase</fullName>
    </submittedName>
</protein>
<gene>
    <name evidence="3" type="ORF">C477_09079</name>
</gene>
<evidence type="ECO:0000313" key="4">
    <source>
        <dbReference type="Proteomes" id="UP000011657"/>
    </source>
</evidence>